<gene>
    <name evidence="2" type="ORF">PV08_05142</name>
</gene>
<dbReference type="EMBL" id="KN847494">
    <property type="protein sequence ID" value="KIW17947.1"/>
    <property type="molecule type" value="Genomic_DNA"/>
</dbReference>
<dbReference type="AlphaFoldDB" id="A0A0D1ZZ60"/>
<protein>
    <recommendedName>
        <fullName evidence="1">SnoaL-like domain-containing protein</fullName>
    </recommendedName>
</protein>
<dbReference type="Proteomes" id="UP000053328">
    <property type="component" value="Unassembled WGS sequence"/>
</dbReference>
<evidence type="ECO:0000313" key="3">
    <source>
        <dbReference type="Proteomes" id="UP000053328"/>
    </source>
</evidence>
<dbReference type="InterPro" id="IPR037401">
    <property type="entry name" value="SnoaL-like"/>
</dbReference>
<feature type="domain" description="SnoaL-like" evidence="1">
    <location>
        <begin position="7"/>
        <end position="133"/>
    </location>
</feature>
<name>A0A0D1ZZ60_9EURO</name>
<organism evidence="2 3">
    <name type="scientific">Exophiala spinifera</name>
    <dbReference type="NCBI Taxonomy" id="91928"/>
    <lineage>
        <taxon>Eukaryota</taxon>
        <taxon>Fungi</taxon>
        <taxon>Dikarya</taxon>
        <taxon>Ascomycota</taxon>
        <taxon>Pezizomycotina</taxon>
        <taxon>Eurotiomycetes</taxon>
        <taxon>Chaetothyriomycetidae</taxon>
        <taxon>Chaetothyriales</taxon>
        <taxon>Herpotrichiellaceae</taxon>
        <taxon>Exophiala</taxon>
    </lineage>
</organism>
<dbReference type="VEuPathDB" id="FungiDB:PV08_05142"/>
<dbReference type="SUPFAM" id="SSF54427">
    <property type="entry name" value="NTF2-like"/>
    <property type="match status" value="1"/>
</dbReference>
<keyword evidence="3" id="KW-1185">Reference proteome</keyword>
<evidence type="ECO:0000259" key="1">
    <source>
        <dbReference type="Pfam" id="PF13577"/>
    </source>
</evidence>
<reference evidence="2 3" key="1">
    <citation type="submission" date="2015-01" db="EMBL/GenBank/DDBJ databases">
        <title>The Genome Sequence of Exophiala spinifera CBS89968.</title>
        <authorList>
            <consortium name="The Broad Institute Genomics Platform"/>
            <person name="Cuomo C."/>
            <person name="de Hoog S."/>
            <person name="Gorbushina A."/>
            <person name="Stielow B."/>
            <person name="Teixiera M."/>
            <person name="Abouelleil A."/>
            <person name="Chapman S.B."/>
            <person name="Priest M."/>
            <person name="Young S.K."/>
            <person name="Wortman J."/>
            <person name="Nusbaum C."/>
            <person name="Birren B."/>
        </authorList>
    </citation>
    <scope>NUCLEOTIDE SEQUENCE [LARGE SCALE GENOMIC DNA]</scope>
    <source>
        <strain evidence="2 3">CBS 89968</strain>
    </source>
</reference>
<proteinExistence type="predicted"/>
<dbReference type="OrthoDB" id="2148716at2759"/>
<dbReference type="Pfam" id="PF13577">
    <property type="entry name" value="SnoaL_4"/>
    <property type="match status" value="1"/>
</dbReference>
<evidence type="ECO:0000313" key="2">
    <source>
        <dbReference type="EMBL" id="KIW17947.1"/>
    </source>
</evidence>
<dbReference type="InterPro" id="IPR032710">
    <property type="entry name" value="NTF2-like_dom_sf"/>
</dbReference>
<dbReference type="GeneID" id="27332225"/>
<accession>A0A0D1ZZ60</accession>
<dbReference type="HOGENOM" id="CLU_106738_9_0_1"/>
<dbReference type="Gene3D" id="3.10.450.50">
    <property type="match status" value="1"/>
</dbReference>
<dbReference type="CDD" id="cd00531">
    <property type="entry name" value="NTF2_like"/>
    <property type="match status" value="1"/>
</dbReference>
<dbReference type="RefSeq" id="XP_016238163.1">
    <property type="nucleotide sequence ID" value="XM_016379486.1"/>
</dbReference>
<sequence length="150" mass="16919">MSHSLMTDADHIRNCIASYAKCLDFKDFDGLARVFTPDAVSVYPPPLQTYRGVGELQEGMERLLRSFKSQHNITTQTIEITSPNTAYAESYVWAGHWRQDIKEDNYVYMMGCYQDKLLKTNSVDGKSWKIQGRNVIPLGVPLGNVGLLGL</sequence>